<dbReference type="AlphaFoldDB" id="E7QT37"/>
<dbReference type="Proteomes" id="UP000184203">
    <property type="component" value="Unassembled WGS sequence"/>
</dbReference>
<evidence type="ECO:0000313" key="3">
    <source>
        <dbReference type="EMBL" id="SHL59888.1"/>
    </source>
</evidence>
<gene>
    <name evidence="3" type="ORF">SAMN05444342_4213</name>
    <name evidence="2" type="ORF">ZOD2009_09685</name>
</gene>
<dbReference type="STRING" id="797209.GCA_000376445_04264"/>
<evidence type="ECO:0000313" key="4">
    <source>
        <dbReference type="Proteomes" id="UP000003751"/>
    </source>
</evidence>
<feature type="region of interest" description="Disordered" evidence="1">
    <location>
        <begin position="665"/>
        <end position="704"/>
    </location>
</feature>
<evidence type="ECO:0000313" key="5">
    <source>
        <dbReference type="Proteomes" id="UP000184203"/>
    </source>
</evidence>
<evidence type="ECO:0000313" key="2">
    <source>
        <dbReference type="EMBL" id="EFW92318.1"/>
    </source>
</evidence>
<dbReference type="PATRIC" id="fig|797209.4.peg.1917"/>
<reference evidence="3" key="3">
    <citation type="submission" date="2016-11" db="EMBL/GenBank/DDBJ databases">
        <authorList>
            <person name="Jaros S."/>
            <person name="Januszkiewicz K."/>
            <person name="Wedrychowicz H."/>
        </authorList>
    </citation>
    <scope>NUCLEOTIDE SEQUENCE [LARGE SCALE GENOMIC DNA]</scope>
    <source>
        <strain evidence="3">DX253</strain>
    </source>
</reference>
<dbReference type="Proteomes" id="UP000003751">
    <property type="component" value="Unassembled WGS sequence"/>
</dbReference>
<dbReference type="Gene3D" id="3.40.50.300">
    <property type="entry name" value="P-loop containing nucleotide triphosphate hydrolases"/>
    <property type="match status" value="1"/>
</dbReference>
<reference evidence="2 4" key="1">
    <citation type="journal article" date="2014" name="ISME J.">
        <title>Trehalose/2-sulfotrehalose biosynthesis and glycine-betaine uptake are widely spread mechanisms for osmoadaptation in the Halobacteriales.</title>
        <authorList>
            <person name="Youssef N.H."/>
            <person name="Savage-Ashlock K.N."/>
            <person name="McCully A.L."/>
            <person name="Luedtke B."/>
            <person name="Shaw E.I."/>
            <person name="Hoff W.D."/>
            <person name="Elshahed M.S."/>
        </authorList>
    </citation>
    <scope>NUCLEOTIDE SEQUENCE [LARGE SCALE GENOMIC DNA]</scope>
    <source>
        <strain evidence="2 4">DX253</strain>
    </source>
</reference>
<proteinExistence type="predicted"/>
<feature type="compositionally biased region" description="Acidic residues" evidence="1">
    <location>
        <begin position="9"/>
        <end position="32"/>
    </location>
</feature>
<dbReference type="SUPFAM" id="SSF52540">
    <property type="entry name" value="P-loop containing nucleoside triphosphate hydrolases"/>
    <property type="match status" value="1"/>
</dbReference>
<dbReference type="EMBL" id="FRAN01000009">
    <property type="protein sequence ID" value="SHL59888.1"/>
    <property type="molecule type" value="Genomic_DNA"/>
</dbReference>
<dbReference type="eggNOG" id="arCOG00285">
    <property type="taxonomic scope" value="Archaea"/>
</dbReference>
<organism evidence="2 4">
    <name type="scientific">Haladaptatus paucihalophilus DX253</name>
    <dbReference type="NCBI Taxonomy" id="797209"/>
    <lineage>
        <taxon>Archaea</taxon>
        <taxon>Methanobacteriati</taxon>
        <taxon>Methanobacteriota</taxon>
        <taxon>Stenosarchaea group</taxon>
        <taxon>Halobacteria</taxon>
        <taxon>Halobacteriales</taxon>
        <taxon>Haladaptataceae</taxon>
        <taxon>Haladaptatus</taxon>
    </lineage>
</organism>
<dbReference type="OrthoDB" id="308309at2157"/>
<dbReference type="EMBL" id="AEMG01000008">
    <property type="protein sequence ID" value="EFW92318.1"/>
    <property type="molecule type" value="Genomic_DNA"/>
</dbReference>
<name>E7QT37_HALPU</name>
<evidence type="ECO:0000256" key="1">
    <source>
        <dbReference type="SAM" id="MobiDB-lite"/>
    </source>
</evidence>
<protein>
    <submittedName>
        <fullName evidence="2">Transfer complex protein</fullName>
    </submittedName>
</protein>
<dbReference type="Gene3D" id="1.10.8.730">
    <property type="match status" value="1"/>
</dbReference>
<keyword evidence="5" id="KW-1185">Reference proteome</keyword>
<dbReference type="InterPro" id="IPR027417">
    <property type="entry name" value="P-loop_NTPase"/>
</dbReference>
<sequence length="704" mass="76906">MNLNLPFTDDSDDNESDDEPDGTDEPAVEPDADSPATDAKAVAAAGLQIEPNAVQMTASGRWAVPLVITNWPQFAYPGMLEQLTTHPSTDVDLSIHADPSGTDKARRRFDSAIRDLQALIQSKKENGDPSIDQTQRRMNEHREVLSALSRGETSAFDVTVVITVRADSHDAVLSEASTVRSELQKQQITAEFATHNLLTDGLLAGSPLVDDAIDAPTTMLSGAVGCLMPWSAGTIFEERGILTGYHATTDEPLVVNRWNRSNGYNIFTAGRIGAGKSFGTKLLNLREVAKDPDTLLVMIDPLSGFSSLADSLKAENVVVGGSKGINPLEIRRTPQHVLDNNPQLNPFGERFSSVMGFFESFFVHVDSGDNGLNKGERAVLDLALGEAYARHGITTDPETHSNPSPTIAGEDGIDQILGEIADDGGAFIQRIRENEGVNSTVTDLEGGKIEEHAADLRNAMMSFIGGEFSNLSGESDIDIRGKDAVYLDLQQGEGSSGIGLMVQLLFDSVYERAKETDKNVIMAIDEAHYLMQNQQLDWLELAVRHSRHHDLSLHFITQEAKDFFVHEKAETIANNCAIRFLHRLPDLSEENRKKLDLTEREGEFVRNALPGTRSRGFSHALMVVDDETEVAKYPTKVSALEKEAEIIEDHEEREERFKRAKALDTTGGDDINTAADAAESSNTMVDVERSNRMAAATDGGTIHD</sequence>
<accession>E7QT37</accession>
<reference evidence="5" key="2">
    <citation type="submission" date="2016-11" db="EMBL/GenBank/DDBJ databases">
        <authorList>
            <person name="Varghese N."/>
            <person name="Submissions S."/>
        </authorList>
    </citation>
    <scope>NUCLEOTIDE SEQUENCE [LARGE SCALE GENOMIC DNA]</scope>
    <source>
        <strain evidence="5">DX253</strain>
    </source>
</reference>
<feature type="region of interest" description="Disordered" evidence="1">
    <location>
        <begin position="1"/>
        <end position="36"/>
    </location>
</feature>